<dbReference type="InterPro" id="IPR011009">
    <property type="entry name" value="Kinase-like_dom_sf"/>
</dbReference>
<keyword evidence="19" id="KW-1185">Reference proteome</keyword>
<evidence type="ECO:0000256" key="9">
    <source>
        <dbReference type="ARBA" id="ARBA00023125"/>
    </source>
</evidence>
<dbReference type="Pfam" id="PF01396">
    <property type="entry name" value="Zn_ribbon_Top1"/>
    <property type="match status" value="1"/>
</dbReference>
<proteinExistence type="inferred from homology"/>
<evidence type="ECO:0000256" key="4">
    <source>
        <dbReference type="ARBA" id="ARBA00022723"/>
    </source>
</evidence>
<dbReference type="PANTHER" id="PTHR42785">
    <property type="entry name" value="DNA TOPOISOMERASE, TYPE IA, CORE"/>
    <property type="match status" value="1"/>
</dbReference>
<dbReference type="CDD" id="cd00186">
    <property type="entry name" value="TOP1Ac"/>
    <property type="match status" value="1"/>
</dbReference>
<evidence type="ECO:0000256" key="2">
    <source>
        <dbReference type="ARBA" id="ARBA00009446"/>
    </source>
</evidence>
<evidence type="ECO:0000256" key="13">
    <source>
        <dbReference type="ARBA" id="ARBA00032235"/>
    </source>
</evidence>
<evidence type="ECO:0000313" key="19">
    <source>
        <dbReference type="Proteomes" id="UP001438707"/>
    </source>
</evidence>
<evidence type="ECO:0000256" key="12">
    <source>
        <dbReference type="ARBA" id="ARBA00031985"/>
    </source>
</evidence>
<dbReference type="InterPro" id="IPR023405">
    <property type="entry name" value="Topo_IA_core_domain"/>
</dbReference>
<feature type="compositionally biased region" description="Basic residues" evidence="15">
    <location>
        <begin position="570"/>
        <end position="581"/>
    </location>
</feature>
<evidence type="ECO:0000256" key="15">
    <source>
        <dbReference type="SAM" id="MobiDB-lite"/>
    </source>
</evidence>
<gene>
    <name evidence="18" type="ORF">WJX74_010021</name>
</gene>
<dbReference type="SMART" id="SM00437">
    <property type="entry name" value="TOP1Ac"/>
    <property type="match status" value="1"/>
</dbReference>
<feature type="region of interest" description="Disordered" evidence="15">
    <location>
        <begin position="1574"/>
        <end position="1616"/>
    </location>
</feature>
<evidence type="ECO:0000256" key="5">
    <source>
        <dbReference type="ARBA" id="ARBA00022771"/>
    </source>
</evidence>
<dbReference type="GO" id="GO:0003917">
    <property type="term" value="F:DNA topoisomerase type I (single strand cut, ATP-independent) activity"/>
    <property type="evidence" value="ECO:0007669"/>
    <property type="project" value="UniProtKB-EC"/>
</dbReference>
<keyword evidence="6" id="KW-0862">Zinc</keyword>
<feature type="domain" description="Topo IA-type catalytic" evidence="17">
    <location>
        <begin position="791"/>
        <end position="1258"/>
    </location>
</feature>
<evidence type="ECO:0000256" key="3">
    <source>
        <dbReference type="ARBA" id="ARBA00012891"/>
    </source>
</evidence>
<dbReference type="InterPro" id="IPR013826">
    <property type="entry name" value="Topo_IA_cen_sub3"/>
</dbReference>
<feature type="domain" description="Toprim" evidence="16">
    <location>
        <begin position="661"/>
        <end position="771"/>
    </location>
</feature>
<dbReference type="InterPro" id="IPR013825">
    <property type="entry name" value="Topo_IA_cen_sub2"/>
</dbReference>
<dbReference type="Gene3D" id="3.30.65.10">
    <property type="entry name" value="Bacterial Topoisomerase I, domain 1"/>
    <property type="match status" value="1"/>
</dbReference>
<feature type="region of interest" description="Disordered" evidence="15">
    <location>
        <begin position="1461"/>
        <end position="1560"/>
    </location>
</feature>
<dbReference type="SUPFAM" id="SSF56112">
    <property type="entry name" value="Protein kinase-like (PK-like)"/>
    <property type="match status" value="1"/>
</dbReference>
<dbReference type="InterPro" id="IPR000380">
    <property type="entry name" value="Topo_IA"/>
</dbReference>
<keyword evidence="8" id="KW-0799">Topoisomerase</keyword>
<dbReference type="Pfam" id="PF13368">
    <property type="entry name" value="Toprim_C_rpt"/>
    <property type="match status" value="1"/>
</dbReference>
<dbReference type="Pfam" id="PF01751">
    <property type="entry name" value="Toprim"/>
    <property type="match status" value="1"/>
</dbReference>
<feature type="compositionally biased region" description="Low complexity" evidence="15">
    <location>
        <begin position="1576"/>
        <end position="1585"/>
    </location>
</feature>
<feature type="region of interest" description="Disordered" evidence="15">
    <location>
        <begin position="191"/>
        <end position="232"/>
    </location>
</feature>
<feature type="compositionally biased region" description="Basic and acidic residues" evidence="15">
    <location>
        <begin position="203"/>
        <end position="228"/>
    </location>
</feature>
<keyword evidence="7" id="KW-0460">Magnesium</keyword>
<dbReference type="Gene3D" id="1.10.510.10">
    <property type="entry name" value="Transferase(Phosphotransferase) domain 1"/>
    <property type="match status" value="1"/>
</dbReference>
<keyword evidence="5" id="KW-0863">Zinc-finger</keyword>
<evidence type="ECO:0000256" key="14">
    <source>
        <dbReference type="ARBA" id="ARBA00032877"/>
    </source>
</evidence>
<feature type="compositionally biased region" description="Low complexity" evidence="15">
    <location>
        <begin position="1464"/>
        <end position="1479"/>
    </location>
</feature>
<dbReference type="NCBIfam" id="TIGR01051">
    <property type="entry name" value="topA_bact"/>
    <property type="match status" value="1"/>
</dbReference>
<dbReference type="InterPro" id="IPR002575">
    <property type="entry name" value="Aminoglycoside_PTrfase"/>
</dbReference>
<dbReference type="SUPFAM" id="SSF57783">
    <property type="entry name" value="Zinc beta-ribbon"/>
    <property type="match status" value="1"/>
</dbReference>
<reference evidence="18 19" key="1">
    <citation type="journal article" date="2024" name="Nat. Commun.">
        <title>Phylogenomics reveals the evolutionary origins of lichenization in chlorophyte algae.</title>
        <authorList>
            <person name="Puginier C."/>
            <person name="Libourel C."/>
            <person name="Otte J."/>
            <person name="Skaloud P."/>
            <person name="Haon M."/>
            <person name="Grisel S."/>
            <person name="Petersen M."/>
            <person name="Berrin J.G."/>
            <person name="Delaux P.M."/>
            <person name="Dal Grande F."/>
            <person name="Keller J."/>
        </authorList>
    </citation>
    <scope>NUCLEOTIDE SEQUENCE [LARGE SCALE GENOMIC DNA]</scope>
    <source>
        <strain evidence="18 19">SAG 2145</strain>
    </source>
</reference>
<feature type="compositionally biased region" description="Low complexity" evidence="15">
    <location>
        <begin position="1515"/>
        <end position="1533"/>
    </location>
</feature>
<dbReference type="GO" id="GO:0003677">
    <property type="term" value="F:DNA binding"/>
    <property type="evidence" value="ECO:0007669"/>
    <property type="project" value="UniProtKB-KW"/>
</dbReference>
<name>A0AAW1QN78_9CHLO</name>
<dbReference type="InterPro" id="IPR013498">
    <property type="entry name" value="Topo_IA_Znf"/>
</dbReference>
<dbReference type="PROSITE" id="PS52039">
    <property type="entry name" value="TOPO_IA_2"/>
    <property type="match status" value="1"/>
</dbReference>
<keyword evidence="4" id="KW-0479">Metal-binding</keyword>
<evidence type="ECO:0000259" key="17">
    <source>
        <dbReference type="PROSITE" id="PS52039"/>
    </source>
</evidence>
<dbReference type="Pfam" id="PF01636">
    <property type="entry name" value="APH"/>
    <property type="match status" value="1"/>
</dbReference>
<dbReference type="InterPro" id="IPR028612">
    <property type="entry name" value="Topoisom_1_IA"/>
</dbReference>
<keyword evidence="10" id="KW-0413">Isomerase</keyword>
<dbReference type="SMART" id="SM00436">
    <property type="entry name" value="TOP1Bc"/>
    <property type="match status" value="1"/>
</dbReference>
<dbReference type="Gene3D" id="2.70.20.10">
    <property type="entry name" value="Topoisomerase I, domain 3"/>
    <property type="match status" value="1"/>
</dbReference>
<feature type="region of interest" description="Disordered" evidence="15">
    <location>
        <begin position="554"/>
        <end position="582"/>
    </location>
</feature>
<dbReference type="InterPro" id="IPR013497">
    <property type="entry name" value="Topo_IA_cen"/>
</dbReference>
<dbReference type="Proteomes" id="UP001438707">
    <property type="component" value="Unassembled WGS sequence"/>
</dbReference>
<dbReference type="PANTHER" id="PTHR42785:SF1">
    <property type="entry name" value="DNA TOPOISOMERASE"/>
    <property type="match status" value="1"/>
</dbReference>
<dbReference type="Gene3D" id="1.10.460.10">
    <property type="entry name" value="Topoisomerase I, domain 2"/>
    <property type="match status" value="1"/>
</dbReference>
<comment type="caution">
    <text evidence="18">The sequence shown here is derived from an EMBL/GenBank/DDBJ whole genome shotgun (WGS) entry which is preliminary data.</text>
</comment>
<evidence type="ECO:0000256" key="7">
    <source>
        <dbReference type="ARBA" id="ARBA00022842"/>
    </source>
</evidence>
<evidence type="ECO:0000256" key="8">
    <source>
        <dbReference type="ARBA" id="ARBA00023029"/>
    </source>
</evidence>
<dbReference type="GO" id="GO:0006265">
    <property type="term" value="P:DNA topological change"/>
    <property type="evidence" value="ECO:0007669"/>
    <property type="project" value="InterPro"/>
</dbReference>
<dbReference type="SUPFAM" id="SSF56712">
    <property type="entry name" value="Prokaryotic type I DNA topoisomerase"/>
    <property type="match status" value="1"/>
</dbReference>
<dbReference type="InterPro" id="IPR006171">
    <property type="entry name" value="TOPRIM_dom"/>
</dbReference>
<evidence type="ECO:0000256" key="10">
    <source>
        <dbReference type="ARBA" id="ARBA00023235"/>
    </source>
</evidence>
<dbReference type="InterPro" id="IPR025589">
    <property type="entry name" value="Toprim_C_rpt"/>
</dbReference>
<dbReference type="InterPro" id="IPR003601">
    <property type="entry name" value="Topo_IA_2"/>
</dbReference>
<dbReference type="InterPro" id="IPR003602">
    <property type="entry name" value="Topo_IA_DNA-bd_dom"/>
</dbReference>
<evidence type="ECO:0000256" key="6">
    <source>
        <dbReference type="ARBA" id="ARBA00022833"/>
    </source>
</evidence>
<feature type="compositionally biased region" description="Basic residues" evidence="15">
    <location>
        <begin position="1480"/>
        <end position="1492"/>
    </location>
</feature>
<dbReference type="EC" id="5.6.2.1" evidence="3"/>
<dbReference type="Gene3D" id="3.40.50.140">
    <property type="match status" value="1"/>
</dbReference>
<dbReference type="HAMAP" id="MF_00952">
    <property type="entry name" value="Topoisom_1_prok"/>
    <property type="match status" value="1"/>
</dbReference>
<dbReference type="InterPro" id="IPR013824">
    <property type="entry name" value="Topo_IA_cen_sub1"/>
</dbReference>
<dbReference type="EMBL" id="JALJOS010000029">
    <property type="protein sequence ID" value="KAK9822969.1"/>
    <property type="molecule type" value="Genomic_DNA"/>
</dbReference>
<dbReference type="PROSITE" id="PS50880">
    <property type="entry name" value="TOPRIM"/>
    <property type="match status" value="1"/>
</dbReference>
<dbReference type="Gene3D" id="1.10.290.10">
    <property type="entry name" value="Topoisomerase I, domain 4"/>
    <property type="match status" value="1"/>
</dbReference>
<protein>
    <recommendedName>
        <fullName evidence="3">DNA topoisomerase</fullName>
        <ecNumber evidence="3">5.6.2.1</ecNumber>
    </recommendedName>
    <alternativeName>
        <fullName evidence="14">Omega-protein</fullName>
    </alternativeName>
    <alternativeName>
        <fullName evidence="13">Relaxing enzyme</fullName>
    </alternativeName>
    <alternativeName>
        <fullName evidence="11">Swivelase</fullName>
    </alternativeName>
    <alternativeName>
        <fullName evidence="12">Untwisting enzyme</fullName>
    </alternativeName>
</protein>
<sequence>MLPFFGRTSLRQVAEAITPNLGLNIRFGCCWVKAAACDLSANQHISYCLAAWLVISQQAVRLLKHLPNNDALIERLRNVIELLKSSAGARGSLEQMLAQPLHEFTLATYPQNELDTDRAQHPTSVHTWPTLPTEFRARMRQSDVQDAAESGPYPLDILRRGARSHLSSEGESNQLLAQTVLDRLNLGFQGHPSELSMTSSLSTRRDSPKIHSPEFENTEKKKRDRDTSPDFCCIRGSQGSRSDVVFTLEGKSPMQLGENDLNAVWNGVVERMQQGPMTITDAVGETAVDLGVTSTVVKNAVNSLGQVSKPALWSDKGSDECISATEMIFFGRSQQPANSTKSQASSSRSSTGMDATAAQFSIVDLQIESLLARETFLARLGGKKVVLRLAFSPNMRPHVAAEVSALTALQSIQGSDVPQLLQHGVTTEGFAYVMTEYIEGHLWDPSSAADRALGEELHAGLRRVHQLGVIQNDVKCDNIIVEHATGLPRFIDFALATHSSDEEAIEDEDQLRAMLAQADPGYEARISALNAAWRAKSAQALWEAASKVPHNLAGPKALGTDRPTAAQSAKPRHPSTLRKPKMLPAPSKLSGTRFHAQHITLQLGLGMHRFLGITQMCLLPGAYSNPAQSRSMILSQPHSHSWPANIALRSAATHAARSEGHTAILVESPAKAKKLQTFLGDAYKVTASKGHIVELQSKRMGVDPGSGYALEWELLPKKKQDLQQVEEVTKGANAIVLATDPDREGEGISWHLLNHLQEKQLVASIPVHRVTFTEITKKAVTEALASPRTINGAMVDAYLARRALDRLFGYTLSPLLWRKLPCARSAGRVQSAALRLLAHREEAIEAFRPVPYWSVSAQLSLGEGELQARLVELDSQKIGAHGLDSEDAARSVIDRLSSSPLTVMACNDREVERGPPAPFTTSTLQQEANSRLGWPTSRTMSIAQDLFEGSNIDNVQEGVITYHRTDGVTIGEDALKAIRATITQDRFSHEYLAKPFNVHKSKAKVAQEAHEAIRPTNPGTRPDDLKASADHLRLYDLILRRTLASEMHRSRTRQLSADIATADKLVVLRASGRQLLFGGWLKAWEEPLAGTPVRFFGSSTDDDSQLAEPTPESGDEAEDGSGQAPGNLQGSILGDIMPGDAVAVSSTDVKEHSTQPPGRFSEGSLVKELEVLGIGRPSTYSSIIRLLQERGYVSRNARQLKAASTGRVLTAFLELYFHMYVDYDFTADMEAKLDKISGGQEMWQDVMDGFWRPFKESSDSLMDVAGRDVITELDQRLASLLYYQDGSASEEKVRRACPACQKPLSLKLSRGGVFVGCTDYPACKFTRPLDPQLTGGSLGECSETGEIVSMEAGPFGMYIKAEKDGVKTRSAPLAKLQPDEVNLEVALDLLSYPKVLGTHPESGDVVELRRAAGTGRVRVGHGQECAYLPKDVLPMDLDLEAALTLLNDHSRVDRFPGKRYALPATSSTEPSKKSSAAKSAKNKSAAKGHKKTAAPTDLSNEHAAATTPKKRGRPASKSTGKAKAAAKSSTTAKRTAKAVQATPAEPLAAVPVKRRGRPSTNKAKICYSKEAGASSQQQQQQQQQQGPCCKQMRQHTRKRAPGDGKGASGKEGSSTLGCLAVPESQSMAGAGRMLSSATHAQQPCMAAMRYHNASCIKIFTRQIMWLQKP</sequence>
<comment type="catalytic activity">
    <reaction evidence="1">
        <text>ATP-independent breakage of single-stranded DNA, followed by passage and rejoining.</text>
        <dbReference type="EC" id="5.6.2.1"/>
    </reaction>
</comment>
<dbReference type="PRINTS" id="PR00417">
    <property type="entry name" value="PRTPISMRASEI"/>
</dbReference>
<evidence type="ECO:0000259" key="16">
    <source>
        <dbReference type="PROSITE" id="PS50880"/>
    </source>
</evidence>
<evidence type="ECO:0000256" key="11">
    <source>
        <dbReference type="ARBA" id="ARBA00030003"/>
    </source>
</evidence>
<organism evidence="18 19">
    <name type="scientific">Apatococcus lobatus</name>
    <dbReference type="NCBI Taxonomy" id="904363"/>
    <lineage>
        <taxon>Eukaryota</taxon>
        <taxon>Viridiplantae</taxon>
        <taxon>Chlorophyta</taxon>
        <taxon>core chlorophytes</taxon>
        <taxon>Trebouxiophyceae</taxon>
        <taxon>Chlorellales</taxon>
        <taxon>Chlorellaceae</taxon>
        <taxon>Apatococcus</taxon>
    </lineage>
</organism>
<dbReference type="Pfam" id="PF01131">
    <property type="entry name" value="Topoisom_bac"/>
    <property type="match status" value="1"/>
</dbReference>
<dbReference type="GO" id="GO:0005694">
    <property type="term" value="C:chromosome"/>
    <property type="evidence" value="ECO:0007669"/>
    <property type="project" value="InterPro"/>
</dbReference>
<dbReference type="SMART" id="SM00493">
    <property type="entry name" value="TOPRIM"/>
    <property type="match status" value="1"/>
</dbReference>
<dbReference type="GO" id="GO:0008270">
    <property type="term" value="F:zinc ion binding"/>
    <property type="evidence" value="ECO:0007669"/>
    <property type="project" value="UniProtKB-KW"/>
</dbReference>
<evidence type="ECO:0000313" key="18">
    <source>
        <dbReference type="EMBL" id="KAK9822969.1"/>
    </source>
</evidence>
<dbReference type="InterPro" id="IPR005733">
    <property type="entry name" value="TopoI_bac-type"/>
</dbReference>
<comment type="similarity">
    <text evidence="2">Belongs to the type IA topoisomerase family.</text>
</comment>
<evidence type="ECO:0000256" key="1">
    <source>
        <dbReference type="ARBA" id="ARBA00000213"/>
    </source>
</evidence>
<keyword evidence="9" id="KW-0238">DNA-binding</keyword>
<feature type="region of interest" description="Disordered" evidence="15">
    <location>
        <begin position="1094"/>
        <end position="1130"/>
    </location>
</feature>
<accession>A0AAW1QN78</accession>